<protein>
    <recommendedName>
        <fullName evidence="2">Iminophenyl-pyruvate dimer synthase domain-containing protein</fullName>
    </recommendedName>
</protein>
<dbReference type="EMBL" id="MUKV01000002">
    <property type="protein sequence ID" value="OQS43551.1"/>
    <property type="molecule type" value="Genomic_DNA"/>
</dbReference>
<evidence type="ECO:0000313" key="3">
    <source>
        <dbReference type="EMBL" id="OQS43551.1"/>
    </source>
</evidence>
<dbReference type="RefSeq" id="WP_052370489.1">
    <property type="nucleotide sequence ID" value="NZ_MUKV01000002.1"/>
</dbReference>
<name>A0A1W0D957_9NEIS</name>
<evidence type="ECO:0000256" key="1">
    <source>
        <dbReference type="SAM" id="MobiDB-lite"/>
    </source>
</evidence>
<dbReference type="Proteomes" id="UP000192721">
    <property type="component" value="Unassembled WGS sequence"/>
</dbReference>
<comment type="caution">
    <text evidence="3">The sequence shown here is derived from an EMBL/GenBank/DDBJ whole genome shotgun (WGS) entry which is preliminary data.</text>
</comment>
<reference evidence="3 4" key="1">
    <citation type="submission" date="2017-02" db="EMBL/GenBank/DDBJ databases">
        <title>Chromobacterium haemolyticum H5244.</title>
        <authorList>
            <person name="Gulvik C.A."/>
        </authorList>
    </citation>
    <scope>NUCLEOTIDE SEQUENCE [LARGE SCALE GENOMIC DNA]</scope>
    <source>
        <strain evidence="3 4">H5244</strain>
    </source>
</reference>
<dbReference type="SUPFAM" id="SSF47240">
    <property type="entry name" value="Ferritin-like"/>
    <property type="match status" value="1"/>
</dbReference>
<evidence type="ECO:0000259" key="2">
    <source>
        <dbReference type="Pfam" id="PF12902"/>
    </source>
</evidence>
<dbReference type="InterPro" id="IPR012347">
    <property type="entry name" value="Ferritin-like"/>
</dbReference>
<dbReference type="PANTHER" id="PTHR34400:SF4">
    <property type="entry name" value="MEMBRANE PROTEIN"/>
    <property type="match status" value="1"/>
</dbReference>
<proteinExistence type="predicted"/>
<sequence>MHITDVLRKTIHNPATWSKQELYDNLQAAVDVELWTIPLYLTTLYSIQGLNSGNQQAYPTTAKLIESVVIQEMLHLELISNLCNALGYSPQYPFPTYEAAEGIPFLKPDVPPKYAGYQVKLGPLDINQLKLFCVIELPEPPGKPDWNKQTRYNSIGELYQALEIAVPLQWKDLYVGAAANTKQQANFTDYTQKNQQGHGFSQTINTLDQALAAMQAIVKQGEGNRSTEEIPPCDQAPAESPTAYDPSDFDPSQSHFLKFNLILDLLRLGSNPWIPATYPLIPHPDKQQLAEQAMAQRQLQDGFRAFMSELQTGFNTAQANQQMPGSFYSSMFNLQSLITAVWQAGATPAFPSH</sequence>
<dbReference type="AlphaFoldDB" id="A0A1W0D957"/>
<dbReference type="InterPro" id="IPR026820">
    <property type="entry name" value="VioB/RebD_dom"/>
</dbReference>
<feature type="region of interest" description="Disordered" evidence="1">
    <location>
        <begin position="221"/>
        <end position="249"/>
    </location>
</feature>
<dbReference type="PANTHER" id="PTHR34400">
    <property type="match status" value="1"/>
</dbReference>
<organism evidence="3 4">
    <name type="scientific">Chromobacterium haemolyticum</name>
    <dbReference type="NCBI Taxonomy" id="394935"/>
    <lineage>
        <taxon>Bacteria</taxon>
        <taxon>Pseudomonadati</taxon>
        <taxon>Pseudomonadota</taxon>
        <taxon>Betaproteobacteria</taxon>
        <taxon>Neisseriales</taxon>
        <taxon>Chromobacteriaceae</taxon>
        <taxon>Chromobacterium</taxon>
    </lineage>
</organism>
<dbReference type="InterPro" id="IPR009078">
    <property type="entry name" value="Ferritin-like_SF"/>
</dbReference>
<evidence type="ECO:0000313" key="4">
    <source>
        <dbReference type="Proteomes" id="UP000192721"/>
    </source>
</evidence>
<dbReference type="Pfam" id="PF12902">
    <property type="entry name" value="Ferritin-like"/>
    <property type="match status" value="1"/>
</dbReference>
<accession>A0A1W0D957</accession>
<feature type="domain" description="Iminophenyl-pyruvate dimer synthase" evidence="2">
    <location>
        <begin position="26"/>
        <end position="262"/>
    </location>
</feature>
<gene>
    <name evidence="3" type="ORF">B0T45_02240</name>
</gene>
<dbReference type="Gene3D" id="1.20.1260.10">
    <property type="match status" value="1"/>
</dbReference>